<dbReference type="InterPro" id="IPR002328">
    <property type="entry name" value="ADH_Zn_CS"/>
</dbReference>
<dbReference type="CDD" id="cd05283">
    <property type="entry name" value="CAD1"/>
    <property type="match status" value="1"/>
</dbReference>
<dbReference type="GO" id="GO:0008270">
    <property type="term" value="F:zinc ion binding"/>
    <property type="evidence" value="ECO:0007669"/>
    <property type="project" value="InterPro"/>
</dbReference>
<organism evidence="7">
    <name type="scientific">bioreactor metagenome</name>
    <dbReference type="NCBI Taxonomy" id="1076179"/>
    <lineage>
        <taxon>unclassified sequences</taxon>
        <taxon>metagenomes</taxon>
        <taxon>ecological metagenomes</taxon>
    </lineage>
</organism>
<comment type="cofactor">
    <cofactor evidence="1">
        <name>Zn(2+)</name>
        <dbReference type="ChEBI" id="CHEBI:29105"/>
    </cofactor>
</comment>
<dbReference type="InterPro" id="IPR013149">
    <property type="entry name" value="ADH-like_C"/>
</dbReference>
<evidence type="ECO:0000256" key="4">
    <source>
        <dbReference type="ARBA" id="ARBA00023002"/>
    </source>
</evidence>
<evidence type="ECO:0000256" key="3">
    <source>
        <dbReference type="ARBA" id="ARBA00022833"/>
    </source>
</evidence>
<dbReference type="Gene3D" id="3.90.180.10">
    <property type="entry name" value="Medium-chain alcohol dehydrogenases, catalytic domain"/>
    <property type="match status" value="1"/>
</dbReference>
<comment type="caution">
    <text evidence="7">The sequence shown here is derived from an EMBL/GenBank/DDBJ whole genome shotgun (WGS) entry which is preliminary data.</text>
</comment>
<feature type="domain" description="Alcohol dehydrogenase-like C-terminal" evidence="5">
    <location>
        <begin position="213"/>
        <end position="335"/>
    </location>
</feature>
<dbReference type="InterPro" id="IPR036291">
    <property type="entry name" value="NAD(P)-bd_dom_sf"/>
</dbReference>
<dbReference type="FunFam" id="3.40.50.720:FF:000473">
    <property type="entry name" value="NADP-dependent alcohol dehydrogenase"/>
    <property type="match status" value="1"/>
</dbReference>
<dbReference type="Pfam" id="PF08240">
    <property type="entry name" value="ADH_N"/>
    <property type="match status" value="1"/>
</dbReference>
<dbReference type="SUPFAM" id="SSF50129">
    <property type="entry name" value="GroES-like"/>
    <property type="match status" value="1"/>
</dbReference>
<dbReference type="PANTHER" id="PTHR42683">
    <property type="entry name" value="ALDEHYDE REDUCTASE"/>
    <property type="match status" value="1"/>
</dbReference>
<dbReference type="PROSITE" id="PS00059">
    <property type="entry name" value="ADH_ZINC"/>
    <property type="match status" value="1"/>
</dbReference>
<accession>A0A645BAW8</accession>
<dbReference type="EC" id="1.1.1.-" evidence="7"/>
<evidence type="ECO:0000259" key="6">
    <source>
        <dbReference type="Pfam" id="PF08240"/>
    </source>
</evidence>
<dbReference type="Pfam" id="PF00107">
    <property type="entry name" value="ADH_zinc_N"/>
    <property type="match status" value="1"/>
</dbReference>
<keyword evidence="2" id="KW-0479">Metal-binding</keyword>
<dbReference type="Gene3D" id="3.40.50.720">
    <property type="entry name" value="NAD(P)-binding Rossmann-like Domain"/>
    <property type="match status" value="1"/>
</dbReference>
<evidence type="ECO:0000313" key="7">
    <source>
        <dbReference type="EMBL" id="MPM61801.1"/>
    </source>
</evidence>
<keyword evidence="3" id="KW-0862">Zinc</keyword>
<protein>
    <submittedName>
        <fullName evidence="7">Putative formaldehyde dehydrogenase AdhA</fullName>
        <ecNumber evidence="7">1.1.1.-</ecNumber>
    </submittedName>
</protein>
<gene>
    <name evidence="7" type="primary">adhA_6</name>
    <name evidence="7" type="ORF">SDC9_108664</name>
</gene>
<proteinExistence type="predicted"/>
<evidence type="ECO:0000256" key="2">
    <source>
        <dbReference type="ARBA" id="ARBA00022723"/>
    </source>
</evidence>
<dbReference type="GO" id="GO:0016616">
    <property type="term" value="F:oxidoreductase activity, acting on the CH-OH group of donors, NAD or NADP as acceptor"/>
    <property type="evidence" value="ECO:0007669"/>
    <property type="project" value="InterPro"/>
</dbReference>
<dbReference type="SUPFAM" id="SSF51735">
    <property type="entry name" value="NAD(P)-binding Rossmann-fold domains"/>
    <property type="match status" value="1"/>
</dbReference>
<reference evidence="7" key="1">
    <citation type="submission" date="2019-08" db="EMBL/GenBank/DDBJ databases">
        <authorList>
            <person name="Kucharzyk K."/>
            <person name="Murdoch R.W."/>
            <person name="Higgins S."/>
            <person name="Loffler F."/>
        </authorList>
    </citation>
    <scope>NUCLEOTIDE SEQUENCE</scope>
</reference>
<evidence type="ECO:0000259" key="5">
    <source>
        <dbReference type="Pfam" id="PF00107"/>
    </source>
</evidence>
<keyword evidence="4 7" id="KW-0560">Oxidoreductase</keyword>
<dbReference type="InterPro" id="IPR047109">
    <property type="entry name" value="CAD-like"/>
</dbReference>
<dbReference type="EMBL" id="VSSQ01018531">
    <property type="protein sequence ID" value="MPM61801.1"/>
    <property type="molecule type" value="Genomic_DNA"/>
</dbReference>
<feature type="domain" description="Alcohol dehydrogenase-like N-terminal" evidence="6">
    <location>
        <begin position="54"/>
        <end position="173"/>
    </location>
</feature>
<name>A0A645BAW8_9ZZZZ</name>
<evidence type="ECO:0000256" key="1">
    <source>
        <dbReference type="ARBA" id="ARBA00001947"/>
    </source>
</evidence>
<dbReference type="InterPro" id="IPR013154">
    <property type="entry name" value="ADH-like_N"/>
</dbReference>
<dbReference type="InterPro" id="IPR011032">
    <property type="entry name" value="GroES-like_sf"/>
</dbReference>
<sequence>MIKKNISVVMLALLVTTTVFSQTKKENRIPAKGFAVYEEKGQFKPYEFSRHAVGDDEIQIEILYAGICHSDLHHVAGDWGAEEFPMVPGHEIVGRVKTIGKNVTKFKIGDYAGVGCMVNSCHECSSCKSDREQYCPEVVLTYHDKDQFHNHETTQGGYSDNIVVSQDYAISIPANADICKVAPLLCAGITTYSPLKYAGVKRGDKVGIAGFGGLGHMGVQYAVAIGADVTVFDITEEKRDDALRMGANRYVNVNNPEDLKGLDGKLDFILSTIPAQYKPAMYMKMLKLDGQLAIVGLPAFSNMPSITVADLVFLSSRKVFGSQIGGIRETQEMLDYSVANNIYPEVEVIKAEGSDIDKAYQNVLHGNVKFRYVIDMKTMQ</sequence>
<dbReference type="AlphaFoldDB" id="A0A645BAW8"/>